<feature type="domain" description="DUF3817" evidence="7">
    <location>
        <begin position="6"/>
        <end position="90"/>
    </location>
</feature>
<evidence type="ECO:0000256" key="2">
    <source>
        <dbReference type="ARBA" id="ARBA00022475"/>
    </source>
</evidence>
<dbReference type="EMBL" id="CP059404">
    <property type="protein sequence ID" value="QNE89665.1"/>
    <property type="molecule type" value="Genomic_DNA"/>
</dbReference>
<comment type="subcellular location">
    <subcellularLocation>
        <location evidence="1">Cell membrane</location>
        <topology evidence="1">Multi-pass membrane protein</topology>
    </subcellularLocation>
</comment>
<proteinExistence type="predicted"/>
<evidence type="ECO:0000256" key="3">
    <source>
        <dbReference type="ARBA" id="ARBA00022692"/>
    </source>
</evidence>
<dbReference type="PANTHER" id="PTHR40077">
    <property type="entry name" value="MEMBRANE PROTEIN-RELATED"/>
    <property type="match status" value="1"/>
</dbReference>
<dbReference type="Proteomes" id="UP000515743">
    <property type="component" value="Chromosome"/>
</dbReference>
<gene>
    <name evidence="8" type="ORF">H0194_00925</name>
</gene>
<dbReference type="PANTHER" id="PTHR40077:SF1">
    <property type="entry name" value="MEMBRANE PROTEIN"/>
    <property type="match status" value="1"/>
</dbReference>
<evidence type="ECO:0000256" key="6">
    <source>
        <dbReference type="SAM" id="Phobius"/>
    </source>
</evidence>
<keyword evidence="4 6" id="KW-1133">Transmembrane helix</keyword>
<dbReference type="KEGG" id="cik:H0194_00925"/>
<evidence type="ECO:0000256" key="5">
    <source>
        <dbReference type="ARBA" id="ARBA00023136"/>
    </source>
</evidence>
<evidence type="ECO:0000259" key="7">
    <source>
        <dbReference type="Pfam" id="PF12823"/>
    </source>
</evidence>
<name>A0A7G7CPZ9_9CORY</name>
<evidence type="ECO:0000256" key="1">
    <source>
        <dbReference type="ARBA" id="ARBA00004651"/>
    </source>
</evidence>
<sequence>MTPRSLHRTAAWLEMGTWTLLLVGMALKYSNTTEAVMPFAGGIHGFGFLSFAAMTILLWVNNRWPAGVGLAGLLVSVIPYAALPFALWADKKGLLEGGWRFRDVDADATPRGPVDTLLAQVTRHPVRSILIILVLITIVFSVLLTLGPPVDVEGTIRGE</sequence>
<keyword evidence="9" id="KW-1185">Reference proteome</keyword>
<dbReference type="Pfam" id="PF12823">
    <property type="entry name" value="DUF3817"/>
    <property type="match status" value="1"/>
</dbReference>
<dbReference type="NCBIfam" id="TIGR03954">
    <property type="entry name" value="integ_memb_HG"/>
    <property type="match status" value="1"/>
</dbReference>
<evidence type="ECO:0000313" key="8">
    <source>
        <dbReference type="EMBL" id="QNE89665.1"/>
    </source>
</evidence>
<protein>
    <submittedName>
        <fullName evidence="8">DUF3817 domain-containing protein</fullName>
    </submittedName>
</protein>
<keyword evidence="2" id="KW-1003">Cell membrane</keyword>
<evidence type="ECO:0000256" key="4">
    <source>
        <dbReference type="ARBA" id="ARBA00022989"/>
    </source>
</evidence>
<feature type="transmembrane region" description="Helical" evidence="6">
    <location>
        <begin position="12"/>
        <end position="30"/>
    </location>
</feature>
<keyword evidence="3 6" id="KW-0812">Transmembrane</keyword>
<organism evidence="8 9">
    <name type="scientific">Corynebacterium incognita</name>
    <dbReference type="NCBI Taxonomy" id="2754725"/>
    <lineage>
        <taxon>Bacteria</taxon>
        <taxon>Bacillati</taxon>
        <taxon>Actinomycetota</taxon>
        <taxon>Actinomycetes</taxon>
        <taxon>Mycobacteriales</taxon>
        <taxon>Corynebacteriaceae</taxon>
        <taxon>Corynebacterium</taxon>
    </lineage>
</organism>
<feature type="transmembrane region" description="Helical" evidence="6">
    <location>
        <begin position="36"/>
        <end position="60"/>
    </location>
</feature>
<dbReference type="GO" id="GO:0005886">
    <property type="term" value="C:plasma membrane"/>
    <property type="evidence" value="ECO:0007669"/>
    <property type="project" value="UniProtKB-SubCell"/>
</dbReference>
<reference evidence="8 9" key="1">
    <citation type="submission" date="2020-07" db="EMBL/GenBank/DDBJ databases">
        <title>Complete genome and description of Corynebacterium incognita strain Marseille-Q3630 sp. nov.</title>
        <authorList>
            <person name="Boxberger M."/>
        </authorList>
    </citation>
    <scope>NUCLEOTIDE SEQUENCE [LARGE SCALE GENOMIC DNA]</scope>
    <source>
        <strain evidence="8 9">Marseille-Q3630</strain>
    </source>
</reference>
<dbReference type="InterPro" id="IPR023845">
    <property type="entry name" value="DUF3817_TM"/>
</dbReference>
<accession>A0A7G7CPZ9</accession>
<evidence type="ECO:0000313" key="9">
    <source>
        <dbReference type="Proteomes" id="UP000515743"/>
    </source>
</evidence>
<keyword evidence="5 6" id="KW-0472">Membrane</keyword>
<feature type="transmembrane region" description="Helical" evidence="6">
    <location>
        <begin position="67"/>
        <end position="89"/>
    </location>
</feature>
<feature type="transmembrane region" description="Helical" evidence="6">
    <location>
        <begin position="128"/>
        <end position="147"/>
    </location>
</feature>
<dbReference type="AlphaFoldDB" id="A0A7G7CPZ9"/>
<dbReference type="RefSeq" id="WP_185176039.1">
    <property type="nucleotide sequence ID" value="NZ_CP059404.1"/>
</dbReference>